<organism evidence="1 2">
    <name type="scientific">Thiobaca trueperi</name>
    <dbReference type="NCBI Taxonomy" id="127458"/>
    <lineage>
        <taxon>Bacteria</taxon>
        <taxon>Pseudomonadati</taxon>
        <taxon>Pseudomonadota</taxon>
        <taxon>Gammaproteobacteria</taxon>
        <taxon>Chromatiales</taxon>
        <taxon>Chromatiaceae</taxon>
        <taxon>Thiobaca</taxon>
    </lineage>
</organism>
<dbReference type="Proteomes" id="UP000295717">
    <property type="component" value="Unassembled WGS sequence"/>
</dbReference>
<evidence type="ECO:0000313" key="2">
    <source>
        <dbReference type="Proteomes" id="UP000295717"/>
    </source>
</evidence>
<gene>
    <name evidence="1" type="ORF">EDC35_106221</name>
</gene>
<sequence length="133" mass="14402">MTRAEWAEAGLAVVRCAAGGLNFALEADKVQAMHANGAQSAITLAALLQLPERQPAAQERLLSITHPDGIRLLRVEEPVIRCRIPALTLSPIPPLMAAHLRLPWVRALAWLGTPPDATLLILLDAWRLPTGRS</sequence>
<dbReference type="AlphaFoldDB" id="A0A4R3MZV0"/>
<dbReference type="OrthoDB" id="5772521at2"/>
<reference evidence="1 2" key="1">
    <citation type="submission" date="2019-03" db="EMBL/GenBank/DDBJ databases">
        <title>Genomic Encyclopedia of Type Strains, Phase IV (KMG-IV): sequencing the most valuable type-strain genomes for metagenomic binning, comparative biology and taxonomic classification.</title>
        <authorList>
            <person name="Goeker M."/>
        </authorList>
    </citation>
    <scope>NUCLEOTIDE SEQUENCE [LARGE SCALE GENOMIC DNA]</scope>
    <source>
        <strain evidence="1 2">DSM 13587</strain>
    </source>
</reference>
<proteinExistence type="predicted"/>
<dbReference type="EMBL" id="SMAO01000006">
    <property type="protein sequence ID" value="TCT20293.1"/>
    <property type="molecule type" value="Genomic_DNA"/>
</dbReference>
<evidence type="ECO:0000313" key="1">
    <source>
        <dbReference type="EMBL" id="TCT20293.1"/>
    </source>
</evidence>
<name>A0A4R3MZV0_9GAMM</name>
<accession>A0A4R3MZV0</accession>
<dbReference type="RefSeq" id="WP_132977686.1">
    <property type="nucleotide sequence ID" value="NZ_SMAO01000006.1"/>
</dbReference>
<keyword evidence="2" id="KW-1185">Reference proteome</keyword>
<protein>
    <submittedName>
        <fullName evidence="1">Uncharacterized protein</fullName>
    </submittedName>
</protein>
<comment type="caution">
    <text evidence="1">The sequence shown here is derived from an EMBL/GenBank/DDBJ whole genome shotgun (WGS) entry which is preliminary data.</text>
</comment>